<dbReference type="EMBL" id="BSXS01010943">
    <property type="protein sequence ID" value="GME99326.1"/>
    <property type="molecule type" value="Genomic_DNA"/>
</dbReference>
<keyword evidence="2" id="KW-1185">Reference proteome</keyword>
<protein>
    <submittedName>
        <fullName evidence="1">Unnamed protein product</fullName>
    </submittedName>
</protein>
<comment type="caution">
    <text evidence="1">The sequence shown here is derived from an EMBL/GenBank/DDBJ whole genome shotgun (WGS) entry which is preliminary data.</text>
</comment>
<sequence length="476" mass="52561">MSPSSLHQYLLSKVIPGTVGEKCPHGVKLGEILTNLSIVSIATPSNLDTTTSTSSFSTATSNDHGGMAGISGGPGSSSNNNNNTNTGSLNGGITDPKFKEKIIISGLMNEHQMIKFNETNRLNKQSVQQQGVFKDNKSFLHNAIILANKHFNSTVILPNTADNRPFSLYSLQKRKLISDSPIKYADLIQGYVCLPGASEGWLLLCLTLKEFLFETESLINDKNFVAKDKPVVEFDFGRFLGVDLLDGQSQNQSQSQCQGSHGGGPGKILAVEAVNTTLYNSIHQYITMPFTHNFIINNNLGITTLPILLISLLHLNNNTQPQIQKSMLAELNLPLNQLVFVEFIIGNFLVLFRLLNFFKRKFFLNLPLPAESNWNLRGTYAGGTNSNTNRKSGSKSKSKRSGSGSGSMYDVHESGAETQDEKEEEESIIMGVIFYLINELGCQYDQSIFSDYELEQLNLQNYRTFGSVITMRRSES</sequence>
<dbReference type="Proteomes" id="UP001165064">
    <property type="component" value="Unassembled WGS sequence"/>
</dbReference>
<proteinExistence type="predicted"/>
<gene>
    <name evidence="1" type="ORF">Amon02_001068600</name>
</gene>
<evidence type="ECO:0000313" key="2">
    <source>
        <dbReference type="Proteomes" id="UP001165064"/>
    </source>
</evidence>
<evidence type="ECO:0000313" key="1">
    <source>
        <dbReference type="EMBL" id="GME99326.1"/>
    </source>
</evidence>
<name>A0ACB5U162_AMBMO</name>
<reference evidence="1" key="1">
    <citation type="submission" date="2023-04" db="EMBL/GenBank/DDBJ databases">
        <title>Ambrosiozyma monospora NBRC 10751.</title>
        <authorList>
            <person name="Ichikawa N."/>
            <person name="Sato H."/>
            <person name="Tonouchi N."/>
        </authorList>
    </citation>
    <scope>NUCLEOTIDE SEQUENCE</scope>
    <source>
        <strain evidence="1">NBRC 10751</strain>
    </source>
</reference>
<organism evidence="1 2">
    <name type="scientific">Ambrosiozyma monospora</name>
    <name type="common">Yeast</name>
    <name type="synonym">Endomycopsis monosporus</name>
    <dbReference type="NCBI Taxonomy" id="43982"/>
    <lineage>
        <taxon>Eukaryota</taxon>
        <taxon>Fungi</taxon>
        <taxon>Dikarya</taxon>
        <taxon>Ascomycota</taxon>
        <taxon>Saccharomycotina</taxon>
        <taxon>Pichiomycetes</taxon>
        <taxon>Pichiales</taxon>
        <taxon>Pichiaceae</taxon>
        <taxon>Ambrosiozyma</taxon>
    </lineage>
</organism>
<accession>A0ACB5U162</accession>